<dbReference type="EMBL" id="ANIY01004201">
    <property type="protein sequence ID" value="ETP30946.1"/>
    <property type="molecule type" value="Genomic_DNA"/>
</dbReference>
<evidence type="ECO:0000313" key="1">
    <source>
        <dbReference type="EMBL" id="ETP30946.1"/>
    </source>
</evidence>
<dbReference type="AlphaFoldDB" id="W2Y7H1"/>
<sequence length="82" mass="9461">MELSAKLRDAEQQLTRALQAIELHVERANASLRTNGGQECELEYLQCMLLYKSRSYGCSCARQCCRVVLWLRGLHRDQIQTC</sequence>
<comment type="caution">
    <text evidence="1">The sequence shown here is derived from an EMBL/GenBank/DDBJ whole genome shotgun (WGS) entry which is preliminary data.</text>
</comment>
<proteinExistence type="predicted"/>
<name>W2Y7H1_PHYNI</name>
<accession>W2Y7H1</accession>
<protein>
    <submittedName>
        <fullName evidence="1">Uncharacterized protein</fullName>
    </submittedName>
</protein>
<evidence type="ECO:0000313" key="2">
    <source>
        <dbReference type="Proteomes" id="UP000018948"/>
    </source>
</evidence>
<organism evidence="1 2">
    <name type="scientific">Phytophthora nicotianae P10297</name>
    <dbReference type="NCBI Taxonomy" id="1317064"/>
    <lineage>
        <taxon>Eukaryota</taxon>
        <taxon>Sar</taxon>
        <taxon>Stramenopiles</taxon>
        <taxon>Oomycota</taxon>
        <taxon>Peronosporomycetes</taxon>
        <taxon>Peronosporales</taxon>
        <taxon>Peronosporaceae</taxon>
        <taxon>Phytophthora</taxon>
    </lineage>
</organism>
<dbReference type="Proteomes" id="UP000018948">
    <property type="component" value="Unassembled WGS sequence"/>
</dbReference>
<gene>
    <name evidence="1" type="ORF">F442_20153</name>
</gene>
<reference evidence="1 2" key="1">
    <citation type="submission" date="2013-11" db="EMBL/GenBank/DDBJ databases">
        <title>The Genome Sequence of Phytophthora parasitica P10297.</title>
        <authorList>
            <consortium name="The Broad Institute Genomics Platform"/>
            <person name="Russ C."/>
            <person name="Tyler B."/>
            <person name="Panabieres F."/>
            <person name="Shan W."/>
            <person name="Tripathy S."/>
            <person name="Grunwald N."/>
            <person name="Machado M."/>
            <person name="Johnson C.S."/>
            <person name="Walker B."/>
            <person name="Young S.K."/>
            <person name="Zeng Q."/>
            <person name="Gargeya S."/>
            <person name="Fitzgerald M."/>
            <person name="Haas B."/>
            <person name="Abouelleil A."/>
            <person name="Allen A.W."/>
            <person name="Alvarado L."/>
            <person name="Arachchi H.M."/>
            <person name="Berlin A.M."/>
            <person name="Chapman S.B."/>
            <person name="Gainer-Dewar J."/>
            <person name="Goldberg J."/>
            <person name="Griggs A."/>
            <person name="Gujja S."/>
            <person name="Hansen M."/>
            <person name="Howarth C."/>
            <person name="Imamovic A."/>
            <person name="Ireland A."/>
            <person name="Larimer J."/>
            <person name="McCowan C."/>
            <person name="Murphy C."/>
            <person name="Pearson M."/>
            <person name="Poon T.W."/>
            <person name="Priest M."/>
            <person name="Roberts A."/>
            <person name="Saif S."/>
            <person name="Shea T."/>
            <person name="Sisk P."/>
            <person name="Sykes S."/>
            <person name="Wortman J."/>
            <person name="Nusbaum C."/>
            <person name="Birren B."/>
        </authorList>
    </citation>
    <scope>NUCLEOTIDE SEQUENCE [LARGE SCALE GENOMIC DNA]</scope>
    <source>
        <strain evidence="1 2">P10297</strain>
    </source>
</reference>